<dbReference type="Proteomes" id="UP001521150">
    <property type="component" value="Unassembled WGS sequence"/>
</dbReference>
<comment type="caution">
    <text evidence="1">The sequence shown here is derived from an EMBL/GenBank/DDBJ whole genome shotgun (WGS) entry which is preliminary data.</text>
</comment>
<name>A0ABS8ZLT6_9PSEU</name>
<organism evidence="1 2">
    <name type="scientific">Kibdelosporangium philippinense</name>
    <dbReference type="NCBI Taxonomy" id="211113"/>
    <lineage>
        <taxon>Bacteria</taxon>
        <taxon>Bacillati</taxon>
        <taxon>Actinomycetota</taxon>
        <taxon>Actinomycetes</taxon>
        <taxon>Pseudonocardiales</taxon>
        <taxon>Pseudonocardiaceae</taxon>
        <taxon>Kibdelosporangium</taxon>
    </lineage>
</organism>
<accession>A0ABS8ZLT6</accession>
<sequence>MAERTFGRIDRSPNAVWPPYERYVPANRAQREVMIRDALRGVELGAYDERIVTWLSDWDIPTVAVIVSLLERARAAGCGEGLAEVHGGESSG</sequence>
<dbReference type="EMBL" id="JAJVCN010000003">
    <property type="protein sequence ID" value="MCE7008760.1"/>
    <property type="molecule type" value="Genomic_DNA"/>
</dbReference>
<reference evidence="1 2" key="1">
    <citation type="submission" date="2021-12" db="EMBL/GenBank/DDBJ databases">
        <title>Genome sequence of Kibdelosporangium philippinense ATCC 49844.</title>
        <authorList>
            <person name="Fedorov E.A."/>
            <person name="Omeragic M."/>
            <person name="Shalygina K.F."/>
            <person name="Maclea K.S."/>
        </authorList>
    </citation>
    <scope>NUCLEOTIDE SEQUENCE [LARGE SCALE GENOMIC DNA]</scope>
    <source>
        <strain evidence="1 2">ATCC 49844</strain>
    </source>
</reference>
<evidence type="ECO:0000313" key="1">
    <source>
        <dbReference type="EMBL" id="MCE7008760.1"/>
    </source>
</evidence>
<evidence type="ECO:0000313" key="2">
    <source>
        <dbReference type="Proteomes" id="UP001521150"/>
    </source>
</evidence>
<gene>
    <name evidence="1" type="ORF">LWC34_39005</name>
</gene>
<proteinExistence type="predicted"/>
<keyword evidence="2" id="KW-1185">Reference proteome</keyword>
<protein>
    <submittedName>
        <fullName evidence="1">Uncharacterized protein</fullName>
    </submittedName>
</protein>
<dbReference type="RefSeq" id="WP_233730231.1">
    <property type="nucleotide sequence ID" value="NZ_JAJVCN010000003.1"/>
</dbReference>